<evidence type="ECO:0000313" key="2">
    <source>
        <dbReference type="Proteomes" id="UP000828941"/>
    </source>
</evidence>
<keyword evidence="2" id="KW-1185">Reference proteome</keyword>
<gene>
    <name evidence="1" type="ORF">L6164_026071</name>
</gene>
<reference evidence="1 2" key="1">
    <citation type="journal article" date="2022" name="DNA Res.">
        <title>Chromosomal-level genome assembly of the orchid tree Bauhinia variegata (Leguminosae; Cercidoideae) supports the allotetraploid origin hypothesis of Bauhinia.</title>
        <authorList>
            <person name="Zhong Y."/>
            <person name="Chen Y."/>
            <person name="Zheng D."/>
            <person name="Pang J."/>
            <person name="Liu Y."/>
            <person name="Luo S."/>
            <person name="Meng S."/>
            <person name="Qian L."/>
            <person name="Wei D."/>
            <person name="Dai S."/>
            <person name="Zhou R."/>
        </authorList>
    </citation>
    <scope>NUCLEOTIDE SEQUENCE [LARGE SCALE GENOMIC DNA]</scope>
    <source>
        <strain evidence="1">BV-YZ2020</strain>
    </source>
</reference>
<accession>A0ACB9M2D3</accession>
<evidence type="ECO:0000313" key="1">
    <source>
        <dbReference type="EMBL" id="KAI4318283.1"/>
    </source>
</evidence>
<dbReference type="Proteomes" id="UP000828941">
    <property type="component" value="Chromosome 10"/>
</dbReference>
<protein>
    <submittedName>
        <fullName evidence="1">Uncharacterized protein</fullName>
    </submittedName>
</protein>
<organism evidence="1 2">
    <name type="scientific">Bauhinia variegata</name>
    <name type="common">Purple orchid tree</name>
    <name type="synonym">Phanera variegata</name>
    <dbReference type="NCBI Taxonomy" id="167791"/>
    <lineage>
        <taxon>Eukaryota</taxon>
        <taxon>Viridiplantae</taxon>
        <taxon>Streptophyta</taxon>
        <taxon>Embryophyta</taxon>
        <taxon>Tracheophyta</taxon>
        <taxon>Spermatophyta</taxon>
        <taxon>Magnoliopsida</taxon>
        <taxon>eudicotyledons</taxon>
        <taxon>Gunneridae</taxon>
        <taxon>Pentapetalae</taxon>
        <taxon>rosids</taxon>
        <taxon>fabids</taxon>
        <taxon>Fabales</taxon>
        <taxon>Fabaceae</taxon>
        <taxon>Cercidoideae</taxon>
        <taxon>Cercideae</taxon>
        <taxon>Bauhiniinae</taxon>
        <taxon>Bauhinia</taxon>
    </lineage>
</organism>
<dbReference type="EMBL" id="CM039435">
    <property type="protein sequence ID" value="KAI4318283.1"/>
    <property type="molecule type" value="Genomic_DNA"/>
</dbReference>
<name>A0ACB9M2D3_BAUVA</name>
<comment type="caution">
    <text evidence="1">The sequence shown here is derived from an EMBL/GenBank/DDBJ whole genome shotgun (WGS) entry which is preliminary data.</text>
</comment>
<sequence>MDLHRKRRRLREMIYCSDITCYNQIRMYRSTFDQLCSMLVEIGGLKPTKNMLVDEQVAIFLHIIAHDLKNRLMQFEFGRSRETISRYFNVVLKAMILLNRLLFKTPEPNCLGALDGTHIKIKVLARDKPRYRSQKGDISTNVLGVCSQDGQFIYVLPGWEGSVADDGVLHDAINRPNGLKVSQGQYYLVDAGYTNCEGFLAPYRGQRYHLNEWREGQIPTTHRECFNMKHSRARNIIERCFGILKAR</sequence>
<proteinExistence type="predicted"/>